<name>A0A2K2FSB4_9SPHN</name>
<proteinExistence type="predicted"/>
<keyword evidence="2" id="KW-1185">Reference proteome</keyword>
<protein>
    <submittedName>
        <fullName evidence="1">Uncharacterized protein</fullName>
    </submittedName>
</protein>
<comment type="caution">
    <text evidence="1">The sequence shown here is derived from an EMBL/GenBank/DDBJ whole genome shotgun (WGS) entry which is preliminary data.</text>
</comment>
<evidence type="ECO:0000313" key="2">
    <source>
        <dbReference type="Proteomes" id="UP000236327"/>
    </source>
</evidence>
<gene>
    <name evidence="1" type="ORF">A8V01_11435</name>
</gene>
<organism evidence="1 2">
    <name type="scientific">Novosphingobium guangzhouense</name>
    <dbReference type="NCBI Taxonomy" id="1850347"/>
    <lineage>
        <taxon>Bacteria</taxon>
        <taxon>Pseudomonadati</taxon>
        <taxon>Pseudomonadota</taxon>
        <taxon>Alphaproteobacteria</taxon>
        <taxon>Sphingomonadales</taxon>
        <taxon>Sphingomonadaceae</taxon>
        <taxon>Novosphingobium</taxon>
    </lineage>
</organism>
<dbReference type="AlphaFoldDB" id="A0A2K2FSB4"/>
<sequence>MIFTAITRYLSRCMARKVTLSVRKVTLWAHKVTPARAKVTHLALQGDTSPSKTAQGDTISLWTVQTV</sequence>
<accession>A0A2K2FSB4</accession>
<dbReference type="EMBL" id="LYMM01000106">
    <property type="protein sequence ID" value="PNU01676.1"/>
    <property type="molecule type" value="Genomic_DNA"/>
</dbReference>
<dbReference type="Proteomes" id="UP000236327">
    <property type="component" value="Unassembled WGS sequence"/>
</dbReference>
<reference evidence="1 2" key="1">
    <citation type="submission" date="2016-05" db="EMBL/GenBank/DDBJ databases">
        <title>Complete genome sequence of Novosphingobium guangzhouense SA925(T).</title>
        <authorList>
            <person name="Sha S."/>
        </authorList>
    </citation>
    <scope>NUCLEOTIDE SEQUENCE [LARGE SCALE GENOMIC DNA]</scope>
    <source>
        <strain evidence="1 2">SA925</strain>
    </source>
</reference>
<evidence type="ECO:0000313" key="1">
    <source>
        <dbReference type="EMBL" id="PNU01676.1"/>
    </source>
</evidence>